<accession>Q16W55</accession>
<keyword evidence="17" id="KW-0677">Repeat</keyword>
<feature type="transmembrane region" description="Helical" evidence="38">
    <location>
        <begin position="737"/>
        <end position="757"/>
    </location>
</feature>
<dbReference type="PANTHER" id="PTHR45627">
    <property type="entry name" value="ADENYLATE CYCLASE TYPE 1"/>
    <property type="match status" value="1"/>
</dbReference>
<protein>
    <recommendedName>
        <fullName evidence="31">Adenylate cyclase type 3</fullName>
        <ecNumber evidence="8">4.6.1.1</ecNumber>
    </recommendedName>
    <alternativeName>
        <fullName evidence="35">ATP pyrophosphate-lyase 3</fullName>
    </alternativeName>
    <alternativeName>
        <fullName evidence="33">Adenylate cyclase type III</fullName>
    </alternativeName>
    <alternativeName>
        <fullName evidence="32">Adenylate cyclase, olfactive type</fullName>
    </alternativeName>
    <alternativeName>
        <fullName evidence="34">Adenylyl cyclase 3</fullName>
    </alternativeName>
</protein>
<evidence type="ECO:0000256" key="38">
    <source>
        <dbReference type="SAM" id="Phobius"/>
    </source>
</evidence>
<keyword evidence="9" id="KW-1003">Cell membrane</keyword>
<evidence type="ECO:0000256" key="28">
    <source>
        <dbReference type="ARBA" id="ARBA00023211"/>
    </source>
</evidence>
<evidence type="ECO:0000256" key="25">
    <source>
        <dbReference type="ARBA" id="ARBA00023034"/>
    </source>
</evidence>
<keyword evidence="16" id="KW-0552">Olfaction</keyword>
<feature type="transmembrane region" description="Helical" evidence="38">
    <location>
        <begin position="45"/>
        <end position="63"/>
    </location>
</feature>
<feature type="transmembrane region" description="Helical" evidence="38">
    <location>
        <begin position="625"/>
        <end position="643"/>
    </location>
</feature>
<keyword evidence="26 38" id="KW-0472">Membrane</keyword>
<gene>
    <name evidence="40" type="ORF">AAEL801139</name>
    <name evidence="40" type="ORF">AaeL_AAEL009344</name>
</gene>
<dbReference type="GO" id="GO:0005886">
    <property type="term" value="C:plasma membrane"/>
    <property type="evidence" value="ECO:0007669"/>
    <property type="project" value="UniProtKB-SubCell"/>
</dbReference>
<evidence type="ECO:0000256" key="31">
    <source>
        <dbReference type="ARBA" id="ARBA00070497"/>
    </source>
</evidence>
<keyword evidence="28" id="KW-0464">Manganese</keyword>
<dbReference type="eggNOG" id="KOG3619">
    <property type="taxonomic scope" value="Eukaryota"/>
</dbReference>
<dbReference type="GO" id="GO:0005524">
    <property type="term" value="F:ATP binding"/>
    <property type="evidence" value="ECO:0007669"/>
    <property type="project" value="UniProtKB-KW"/>
</dbReference>
<feature type="transmembrane region" description="Helical" evidence="38">
    <location>
        <begin position="698"/>
        <end position="717"/>
    </location>
</feature>
<feature type="region of interest" description="Disordered" evidence="37">
    <location>
        <begin position="1067"/>
        <end position="1101"/>
    </location>
</feature>
<dbReference type="GO" id="GO:0046872">
    <property type="term" value="F:metal ion binding"/>
    <property type="evidence" value="ECO:0007669"/>
    <property type="project" value="UniProtKB-KW"/>
</dbReference>
<evidence type="ECO:0000256" key="15">
    <source>
        <dbReference type="ARBA" id="ARBA00022723"/>
    </source>
</evidence>
<evidence type="ECO:0000256" key="19">
    <source>
        <dbReference type="ARBA" id="ARBA00022840"/>
    </source>
</evidence>
<evidence type="ECO:0000256" key="36">
    <source>
        <dbReference type="RuleBase" id="RU000405"/>
    </source>
</evidence>
<evidence type="ECO:0000256" key="21">
    <source>
        <dbReference type="ARBA" id="ARBA00022843"/>
    </source>
</evidence>
<evidence type="ECO:0000256" key="23">
    <source>
        <dbReference type="ARBA" id="ARBA00022989"/>
    </source>
</evidence>
<dbReference type="SMART" id="SM00044">
    <property type="entry name" value="CYCc"/>
    <property type="match status" value="2"/>
</dbReference>
<keyword evidence="21" id="KW-0832">Ubl conjugation</keyword>
<evidence type="ECO:0000256" key="20">
    <source>
        <dbReference type="ARBA" id="ARBA00022842"/>
    </source>
</evidence>
<keyword evidence="18" id="KW-0547">Nucleotide-binding</keyword>
<evidence type="ECO:0000313" key="40">
    <source>
        <dbReference type="EMBL" id="EAT38797.2"/>
    </source>
</evidence>
<feature type="domain" description="Guanylate cyclase" evidence="39">
    <location>
        <begin position="274"/>
        <end position="401"/>
    </location>
</feature>
<dbReference type="PhylomeDB" id="Q16W55"/>
<evidence type="ECO:0000256" key="7">
    <source>
        <dbReference type="ARBA" id="ARBA00004651"/>
    </source>
</evidence>
<name>Q16W55_AEDAE</name>
<evidence type="ECO:0000256" key="1">
    <source>
        <dbReference type="ARBA" id="ARBA00001593"/>
    </source>
</evidence>
<evidence type="ECO:0000256" key="16">
    <source>
        <dbReference type="ARBA" id="ARBA00022725"/>
    </source>
</evidence>
<evidence type="ECO:0000256" key="8">
    <source>
        <dbReference type="ARBA" id="ARBA00012201"/>
    </source>
</evidence>
<feature type="transmembrane region" description="Helical" evidence="38">
    <location>
        <begin position="157"/>
        <end position="175"/>
    </location>
</feature>
<keyword evidence="11" id="KW-1017">Isopeptide bond</keyword>
<comment type="subcellular location">
    <subcellularLocation>
        <location evidence="7">Cell membrane</location>
        <topology evidence="7">Multi-pass membrane protein</topology>
    </subcellularLocation>
    <subcellularLocation>
        <location evidence="4">Cell projection</location>
        <location evidence="4">Cilium</location>
    </subcellularLocation>
    <subcellularLocation>
        <location evidence="5">Cytoplasm</location>
    </subcellularLocation>
    <subcellularLocation>
        <location evidence="6">Golgi apparatus</location>
    </subcellularLocation>
</comment>
<dbReference type="EMBL" id="CH477575">
    <property type="protein sequence ID" value="EAT38797.2"/>
    <property type="molecule type" value="Genomic_DNA"/>
</dbReference>
<dbReference type="GO" id="GO:0005794">
    <property type="term" value="C:Golgi apparatus"/>
    <property type="evidence" value="ECO:0007669"/>
    <property type="project" value="UniProtKB-SubCell"/>
</dbReference>
<dbReference type="GO" id="GO:0005516">
    <property type="term" value="F:calmodulin binding"/>
    <property type="evidence" value="ECO:0007669"/>
    <property type="project" value="UniProtKB-KW"/>
</dbReference>
<dbReference type="CDD" id="cd07302">
    <property type="entry name" value="CHD"/>
    <property type="match status" value="2"/>
</dbReference>
<feature type="compositionally biased region" description="Basic and acidic residues" evidence="37">
    <location>
        <begin position="1186"/>
        <end position="1198"/>
    </location>
</feature>
<evidence type="ECO:0000256" key="17">
    <source>
        <dbReference type="ARBA" id="ARBA00022737"/>
    </source>
</evidence>
<evidence type="ECO:0000256" key="22">
    <source>
        <dbReference type="ARBA" id="ARBA00022860"/>
    </source>
</evidence>
<keyword evidence="30" id="KW-0966">Cell projection</keyword>
<evidence type="ECO:0000256" key="29">
    <source>
        <dbReference type="ARBA" id="ARBA00023239"/>
    </source>
</evidence>
<evidence type="ECO:0000256" key="27">
    <source>
        <dbReference type="ARBA" id="ARBA00023180"/>
    </source>
</evidence>
<dbReference type="STRING" id="7159.Q16W55"/>
<dbReference type="Pfam" id="PF16214">
    <property type="entry name" value="AC_N"/>
    <property type="match status" value="1"/>
</dbReference>
<dbReference type="PaxDb" id="7159-AAEL009344-PA"/>
<dbReference type="GO" id="GO:0005929">
    <property type="term" value="C:cilium"/>
    <property type="evidence" value="ECO:0007669"/>
    <property type="project" value="UniProtKB-SubCell"/>
</dbReference>
<reference evidence="40" key="3">
    <citation type="submission" date="2012-09" db="EMBL/GenBank/DDBJ databases">
        <authorList>
            <consortium name="VectorBase"/>
        </authorList>
    </citation>
    <scope>NUCLEOTIDE SEQUENCE</scope>
    <source>
        <strain evidence="40">Liverpool</strain>
    </source>
</reference>
<evidence type="ECO:0000256" key="10">
    <source>
        <dbReference type="ARBA" id="ARBA00022490"/>
    </source>
</evidence>
<keyword evidence="24" id="KW-0115">cAMP biosynthesis</keyword>
<dbReference type="PROSITE" id="PS00452">
    <property type="entry name" value="GUANYLATE_CYCLASE_1"/>
    <property type="match status" value="1"/>
</dbReference>
<evidence type="ECO:0000256" key="34">
    <source>
        <dbReference type="ARBA" id="ARBA00081240"/>
    </source>
</evidence>
<keyword evidence="27" id="KW-0325">Glycoprotein</keyword>
<evidence type="ECO:0000256" key="2">
    <source>
        <dbReference type="ARBA" id="ARBA00001936"/>
    </source>
</evidence>
<dbReference type="PROSITE" id="PS50125">
    <property type="entry name" value="GUANYLATE_CYCLASE_2"/>
    <property type="match status" value="2"/>
</dbReference>
<organism evidence="40 41">
    <name type="scientific">Aedes aegypti</name>
    <name type="common">Yellowfever mosquito</name>
    <name type="synonym">Culex aegypti</name>
    <dbReference type="NCBI Taxonomy" id="7159"/>
    <lineage>
        <taxon>Eukaryota</taxon>
        <taxon>Metazoa</taxon>
        <taxon>Ecdysozoa</taxon>
        <taxon>Arthropoda</taxon>
        <taxon>Hexapoda</taxon>
        <taxon>Insecta</taxon>
        <taxon>Pterygota</taxon>
        <taxon>Neoptera</taxon>
        <taxon>Endopterygota</taxon>
        <taxon>Diptera</taxon>
        <taxon>Nematocera</taxon>
        <taxon>Culicoidea</taxon>
        <taxon>Culicidae</taxon>
        <taxon>Culicinae</taxon>
        <taxon>Aedini</taxon>
        <taxon>Aedes</taxon>
        <taxon>Stegomyia</taxon>
    </lineage>
</organism>
<dbReference type="GO" id="GO:0007608">
    <property type="term" value="P:sensory perception of smell"/>
    <property type="evidence" value="ECO:0007669"/>
    <property type="project" value="UniProtKB-KW"/>
</dbReference>
<dbReference type="PANTHER" id="PTHR45627:SF30">
    <property type="entry name" value="ADENYLATE CYCLASE TYPE 3"/>
    <property type="match status" value="1"/>
</dbReference>
<evidence type="ECO:0000256" key="11">
    <source>
        <dbReference type="ARBA" id="ARBA00022499"/>
    </source>
</evidence>
<feature type="transmembrane region" description="Helical" evidence="38">
    <location>
        <begin position="101"/>
        <end position="122"/>
    </location>
</feature>
<dbReference type="GO" id="GO:0035556">
    <property type="term" value="P:intracellular signal transduction"/>
    <property type="evidence" value="ECO:0007669"/>
    <property type="project" value="InterPro"/>
</dbReference>
<reference evidence="40" key="1">
    <citation type="submission" date="2005-10" db="EMBL/GenBank/DDBJ databases">
        <authorList>
            <person name="Loftus B.J."/>
            <person name="Nene V.M."/>
            <person name="Hannick L.I."/>
            <person name="Bidwell S."/>
            <person name="Haas B."/>
            <person name="Amedeo P."/>
            <person name="Orvis J."/>
            <person name="Wortman J.R."/>
            <person name="White O.R."/>
            <person name="Salzberg S."/>
            <person name="Shumway M."/>
            <person name="Koo H."/>
            <person name="Zhao Y."/>
            <person name="Holmes M."/>
            <person name="Miller J."/>
            <person name="Schatz M."/>
            <person name="Pop M."/>
            <person name="Pai G."/>
            <person name="Utterback T."/>
            <person name="Rogers Y.-H."/>
            <person name="Kravitz S."/>
            <person name="Fraser C.M."/>
        </authorList>
    </citation>
    <scope>NUCLEOTIDE SEQUENCE</scope>
    <source>
        <strain evidence="40">Liverpool</strain>
    </source>
</reference>
<dbReference type="InterPro" id="IPR029787">
    <property type="entry name" value="Nucleotide_cyclase"/>
</dbReference>
<evidence type="ECO:0000256" key="18">
    <source>
        <dbReference type="ARBA" id="ARBA00022741"/>
    </source>
</evidence>
<dbReference type="Pfam" id="PF00211">
    <property type="entry name" value="Guanylate_cyc"/>
    <property type="match status" value="2"/>
</dbReference>
<keyword evidence="10" id="KW-0963">Cytoplasm</keyword>
<feature type="transmembrane region" description="Helical" evidence="38">
    <location>
        <begin position="655"/>
        <end position="678"/>
    </location>
</feature>
<proteinExistence type="inferred from homology"/>
<evidence type="ECO:0000256" key="6">
    <source>
        <dbReference type="ARBA" id="ARBA00004555"/>
    </source>
</evidence>
<dbReference type="InterPro" id="IPR001054">
    <property type="entry name" value="A/G_cyclase"/>
</dbReference>
<dbReference type="Proteomes" id="UP000682892">
    <property type="component" value="Unassembled WGS sequence"/>
</dbReference>
<keyword evidence="29 36" id="KW-0456">Lyase</keyword>
<dbReference type="GO" id="GO:0007189">
    <property type="term" value="P:adenylate cyclase-activating G protein-coupled receptor signaling pathway"/>
    <property type="evidence" value="ECO:0007669"/>
    <property type="project" value="TreeGrafter"/>
</dbReference>
<dbReference type="InterPro" id="IPR018297">
    <property type="entry name" value="A/G_cyclase_CS"/>
</dbReference>
<dbReference type="HOGENOM" id="CLU_001072_2_4_1"/>
<dbReference type="FunFam" id="3.30.70.1230:FF:000006">
    <property type="entry name" value="Adenylate cyclase"/>
    <property type="match status" value="1"/>
</dbReference>
<dbReference type="InterPro" id="IPR032628">
    <property type="entry name" value="AC_N"/>
</dbReference>
<comment type="cofactor">
    <cofactor evidence="3">
        <name>Mg(2+)</name>
        <dbReference type="ChEBI" id="CHEBI:18420"/>
    </cofactor>
</comment>
<evidence type="ECO:0000256" key="35">
    <source>
        <dbReference type="ARBA" id="ARBA00081425"/>
    </source>
</evidence>
<feature type="domain" description="Guanylate cyclase" evidence="39">
    <location>
        <begin position="861"/>
        <end position="1002"/>
    </location>
</feature>
<evidence type="ECO:0000256" key="24">
    <source>
        <dbReference type="ARBA" id="ARBA00022998"/>
    </source>
</evidence>
<keyword evidence="25" id="KW-0333">Golgi apparatus</keyword>
<dbReference type="Gene3D" id="3.30.70.1230">
    <property type="entry name" value="Nucleotide cyclase"/>
    <property type="match status" value="2"/>
</dbReference>
<dbReference type="SUPFAM" id="SSF55073">
    <property type="entry name" value="Nucleotide cyclase"/>
    <property type="match status" value="2"/>
</dbReference>
<keyword evidence="22" id="KW-0112">Calmodulin-binding</keyword>
<evidence type="ECO:0000256" key="9">
    <source>
        <dbReference type="ARBA" id="ARBA00022475"/>
    </source>
</evidence>
<feature type="region of interest" description="Disordered" evidence="37">
    <location>
        <begin position="1169"/>
        <end position="1198"/>
    </location>
</feature>
<evidence type="ECO:0000256" key="37">
    <source>
        <dbReference type="SAM" id="MobiDB-lite"/>
    </source>
</evidence>
<evidence type="ECO:0000313" key="41">
    <source>
        <dbReference type="Proteomes" id="UP000682892"/>
    </source>
</evidence>
<evidence type="ECO:0000256" key="13">
    <source>
        <dbReference type="ARBA" id="ARBA00022606"/>
    </source>
</evidence>
<comment type="cofactor">
    <cofactor evidence="2">
        <name>Mn(2+)</name>
        <dbReference type="ChEBI" id="CHEBI:29035"/>
    </cofactor>
</comment>
<keyword evidence="14 38" id="KW-0812">Transmembrane</keyword>
<feature type="transmembrane region" description="Helical" evidence="38">
    <location>
        <begin position="562"/>
        <end position="582"/>
    </location>
</feature>
<feature type="region of interest" description="Disordered" evidence="37">
    <location>
        <begin position="1"/>
        <end position="20"/>
    </location>
</feature>
<comment type="catalytic activity">
    <reaction evidence="1">
        <text>ATP = 3',5'-cyclic AMP + diphosphate</text>
        <dbReference type="Rhea" id="RHEA:15389"/>
        <dbReference type="ChEBI" id="CHEBI:30616"/>
        <dbReference type="ChEBI" id="CHEBI:33019"/>
        <dbReference type="ChEBI" id="CHEBI:58165"/>
        <dbReference type="EC" id="4.6.1.1"/>
    </reaction>
</comment>
<evidence type="ECO:0000259" key="39">
    <source>
        <dbReference type="PROSITE" id="PS50125"/>
    </source>
</evidence>
<keyword evidence="13" id="KW-0716">Sensory transduction</keyword>
<reference evidence="40" key="2">
    <citation type="journal article" date="2007" name="Science">
        <title>Genome sequence of Aedes aegypti, a major arbovirus vector.</title>
        <authorList>
            <person name="Nene V."/>
            <person name="Wortman J.R."/>
            <person name="Lawson D."/>
            <person name="Haas B."/>
            <person name="Kodira C."/>
            <person name="Tu Z.J."/>
            <person name="Loftus B."/>
            <person name="Xi Z."/>
            <person name="Megy K."/>
            <person name="Grabherr M."/>
            <person name="Ren Q."/>
            <person name="Zdobnov E.M."/>
            <person name="Lobo N.F."/>
            <person name="Campbell K.S."/>
            <person name="Brown S.E."/>
            <person name="Bonaldo M.F."/>
            <person name="Zhu J."/>
            <person name="Sinkins S.P."/>
            <person name="Hogenkamp D.G."/>
            <person name="Amedeo P."/>
            <person name="Arensburger P."/>
            <person name="Atkinson P.W."/>
            <person name="Bidwell S."/>
            <person name="Biedler J."/>
            <person name="Birney E."/>
            <person name="Bruggner R.V."/>
            <person name="Costas J."/>
            <person name="Coy M.R."/>
            <person name="Crabtree J."/>
            <person name="Crawford M."/>
            <person name="Debruyn B."/>
            <person name="Decaprio D."/>
            <person name="Eiglmeier K."/>
            <person name="Eisenstadt E."/>
            <person name="El-Dorry H."/>
            <person name="Gelbart W.M."/>
            <person name="Gomes S.L."/>
            <person name="Hammond M."/>
            <person name="Hannick L.I."/>
            <person name="Hogan J.R."/>
            <person name="Holmes M.H."/>
            <person name="Jaffe D."/>
            <person name="Johnston J.S."/>
            <person name="Kennedy R.C."/>
            <person name="Koo H."/>
            <person name="Kravitz S."/>
            <person name="Kriventseva E.V."/>
            <person name="Kulp D."/>
            <person name="Labutti K."/>
            <person name="Lee E."/>
            <person name="Li S."/>
            <person name="Lovin D.D."/>
            <person name="Mao C."/>
            <person name="Mauceli E."/>
            <person name="Menck C.F."/>
            <person name="Miller J.R."/>
            <person name="Montgomery P."/>
            <person name="Mori A."/>
            <person name="Nascimento A.L."/>
            <person name="Naveira H.F."/>
            <person name="Nusbaum C."/>
            <person name="O'leary S."/>
            <person name="Orvis J."/>
            <person name="Pertea M."/>
            <person name="Quesneville H."/>
            <person name="Reidenbach K.R."/>
            <person name="Rogers Y.H."/>
            <person name="Roth C.W."/>
            <person name="Schneider J.R."/>
            <person name="Schatz M."/>
            <person name="Shumway M."/>
            <person name="Stanke M."/>
            <person name="Stinson E.O."/>
            <person name="Tubio J.M."/>
            <person name="Vanzee J.P."/>
            <person name="Verjovski-Almeida S."/>
            <person name="Werner D."/>
            <person name="White O."/>
            <person name="Wyder S."/>
            <person name="Zeng Q."/>
            <person name="Zhao Q."/>
            <person name="Zhao Y."/>
            <person name="Hill C.A."/>
            <person name="Raikhel A.S."/>
            <person name="Soares M.B."/>
            <person name="Knudson D.L."/>
            <person name="Lee N.H."/>
            <person name="Galagan J."/>
            <person name="Salzberg S.L."/>
            <person name="Paulsen I.T."/>
            <person name="Dimopoulos G."/>
            <person name="Collins F.H."/>
            <person name="Birren B."/>
            <person name="Fraser-Liggett C.M."/>
            <person name="Severson D.W."/>
        </authorList>
    </citation>
    <scope>NUCLEOTIDE SEQUENCE [LARGE SCALE GENOMIC DNA]</scope>
    <source>
        <strain evidence="40">Liverpool</strain>
    </source>
</reference>
<feature type="transmembrane region" description="Helical" evidence="38">
    <location>
        <begin position="69"/>
        <end position="89"/>
    </location>
</feature>
<evidence type="ECO:0000256" key="5">
    <source>
        <dbReference type="ARBA" id="ARBA00004496"/>
    </source>
</evidence>
<dbReference type="EC" id="4.6.1.1" evidence="8"/>
<dbReference type="FunFam" id="3.30.70.1230:FF:000009">
    <property type="entry name" value="Adenylate cyclase"/>
    <property type="match status" value="1"/>
</dbReference>
<keyword evidence="15" id="KW-0479">Metal-binding</keyword>
<evidence type="ECO:0000256" key="4">
    <source>
        <dbReference type="ARBA" id="ARBA00004138"/>
    </source>
</evidence>
<feature type="transmembrane region" description="Helical" evidence="38">
    <location>
        <begin position="187"/>
        <end position="205"/>
    </location>
</feature>
<dbReference type="GO" id="GO:0004016">
    <property type="term" value="F:adenylate cyclase activity"/>
    <property type="evidence" value="ECO:0007669"/>
    <property type="project" value="UniProtKB-EC"/>
</dbReference>
<evidence type="ECO:0000256" key="12">
    <source>
        <dbReference type="ARBA" id="ARBA00022553"/>
    </source>
</evidence>
<evidence type="ECO:0000256" key="14">
    <source>
        <dbReference type="ARBA" id="ARBA00022692"/>
    </source>
</evidence>
<feature type="transmembrane region" description="Helical" evidence="38">
    <location>
        <begin position="134"/>
        <end position="152"/>
    </location>
</feature>
<feature type="compositionally biased region" description="Basic and acidic residues" evidence="37">
    <location>
        <begin position="1169"/>
        <end position="1178"/>
    </location>
</feature>
<keyword evidence="23 38" id="KW-1133">Transmembrane helix</keyword>
<feature type="compositionally biased region" description="Polar residues" evidence="37">
    <location>
        <begin position="1"/>
        <end position="11"/>
    </location>
</feature>
<keyword evidence="19" id="KW-0067">ATP-binding</keyword>
<keyword evidence="12" id="KW-0597">Phosphoprotein</keyword>
<evidence type="ECO:0000256" key="30">
    <source>
        <dbReference type="ARBA" id="ARBA00023273"/>
    </source>
</evidence>
<dbReference type="GO" id="GO:0006171">
    <property type="term" value="P:cAMP biosynthetic process"/>
    <property type="evidence" value="ECO:0007669"/>
    <property type="project" value="UniProtKB-KW"/>
</dbReference>
<evidence type="ECO:0000256" key="32">
    <source>
        <dbReference type="ARBA" id="ARBA00077582"/>
    </source>
</evidence>
<evidence type="ECO:0000256" key="3">
    <source>
        <dbReference type="ARBA" id="ARBA00001946"/>
    </source>
</evidence>
<evidence type="ECO:0000256" key="33">
    <source>
        <dbReference type="ARBA" id="ARBA00079044"/>
    </source>
</evidence>
<dbReference type="AlphaFoldDB" id="Q16W55"/>
<sequence>MDGTTTMTTEANPAGNANLPTSTVLLPDDVLEKLYQSYALKQKRVAFGCYLAASMLFDLWAILVPQGQSWEAIVILSVFLVLNVILAVVLRFGGKGRFRGFIWEVAPHAAWLLAIMQLFVHLFLKGSVTPRDSLGWAVLLNFLVYVTLPVLLKYTGILLGVGSVATYINAIIGLAKKENYFWEQQVANIILLAAATAIGLLNYFLAEAKQRRAFLEAKQGLEVKMLIEEQSAEQERLLLSVLPEHVAVKMRQDLGSTNSEQFKKIYMSRHENVSILYADIVGFTAISSTYSAQDLVKILNELFARFDRLAEKYQQLRIKILGDCYYCISGAPVERPDHAVLCVHMGLSMVKAIKYVQQKTNSPVDMRVGIHTGAVLAGILGQRQWQFDVYSKDVELANKMESSGKAGRVHLSEKTLSFLNGEFEVEPAYGEKREEALRIAGLKTYFITKVLKPVSGYFMLCDVYSEIYLGSNKGICSEIGWWALALTCSEGRKYLSRVGANAGLDQKEKEMAAEDYKVRLRKELVSRDGHREIYKDINALLWFKNGDIEQAYTQYRQPHSSIPLLAAIVVQFAGMIFSYLVLPRHLHHLNEMCLALTVDFLLSFEFQILPAFITLNSKRFNDCVGLRTSTAVIIVLLLGISNAGDMPMYSLHTVISCYALWVGGSVDAIHLFLSLVILQSISWQLPEMHPSTICLFPSYFSNFTVLILVAVSIITQLSHLSKIALMVAIAGKFPLRYTLSALLMAVTIALSLLARHLCFCRSLVNPLFQSYTLLCQKKNKRDAVSLMAVSNRFLPQIDKVDRVIFMWKTEVSDQKERASDMRRRNEALVYNVLPMHVAEHFMGNRKRSHDDLYSQSYAEVGVLFASMPNFSDFYSEETVNNQGLECLRFLNEVISDFDALLELPQFQDVIKIKTIGSTYMAASGLNPSRIDPISVRWAHLALLVEFALELKKALQGINEQSFNHFVLKMGVNHGPITAGVIGARKPHYDIWGNTVNVASRMESTGKAGAIQVTEETCQILQTFGYTFEQRGLVAVKGKGQLMTYYLQGKIPKNASPILPVTTMETVQEVDEPKESPPALPTESPAHQITSVSSSTTSPNSVRLNQEYVEMKVSSTSNTITSNENHRQQAADLQQLNSTTNTTVVSAAEQKSEGGGVKILFNGETEEADVKTPLLDDKNSTNANHFSEGEKDALIENSN</sequence>
<comment type="similarity">
    <text evidence="36">Belongs to the adenylyl cyclase class-4/guanylyl cyclase family.</text>
</comment>
<evidence type="ECO:0000256" key="26">
    <source>
        <dbReference type="ARBA" id="ARBA00023136"/>
    </source>
</evidence>
<keyword evidence="20" id="KW-0460">Magnesium</keyword>
<dbReference type="VEuPathDB" id="VectorBase:AAEL026269"/>